<name>A0ABD3XU24_SINWO</name>
<accession>A0ABD3XU24</accession>
<dbReference type="EMBL" id="JBJQND010000001">
    <property type="protein sequence ID" value="KAL3888518.1"/>
    <property type="molecule type" value="Genomic_DNA"/>
</dbReference>
<proteinExistence type="predicted"/>
<gene>
    <name evidence="1" type="ORF">ACJMK2_000884</name>
</gene>
<keyword evidence="2" id="KW-1185">Reference proteome</keyword>
<evidence type="ECO:0000313" key="1">
    <source>
        <dbReference type="EMBL" id="KAL3888518.1"/>
    </source>
</evidence>
<evidence type="ECO:0000313" key="2">
    <source>
        <dbReference type="Proteomes" id="UP001634394"/>
    </source>
</evidence>
<reference evidence="1 2" key="1">
    <citation type="submission" date="2024-11" db="EMBL/GenBank/DDBJ databases">
        <title>Chromosome-level genome assembly of the freshwater bivalve Anodonta woodiana.</title>
        <authorList>
            <person name="Chen X."/>
        </authorList>
    </citation>
    <scope>NUCLEOTIDE SEQUENCE [LARGE SCALE GENOMIC DNA]</scope>
    <source>
        <strain evidence="1">MN2024</strain>
        <tissue evidence="1">Gills</tissue>
    </source>
</reference>
<organism evidence="1 2">
    <name type="scientific">Sinanodonta woodiana</name>
    <name type="common">Chinese pond mussel</name>
    <name type="synonym">Anodonta woodiana</name>
    <dbReference type="NCBI Taxonomy" id="1069815"/>
    <lineage>
        <taxon>Eukaryota</taxon>
        <taxon>Metazoa</taxon>
        <taxon>Spiralia</taxon>
        <taxon>Lophotrochozoa</taxon>
        <taxon>Mollusca</taxon>
        <taxon>Bivalvia</taxon>
        <taxon>Autobranchia</taxon>
        <taxon>Heteroconchia</taxon>
        <taxon>Palaeoheterodonta</taxon>
        <taxon>Unionida</taxon>
        <taxon>Unionoidea</taxon>
        <taxon>Unionidae</taxon>
        <taxon>Unioninae</taxon>
        <taxon>Sinanodonta</taxon>
    </lineage>
</organism>
<dbReference type="AlphaFoldDB" id="A0ABD3XU24"/>
<sequence>MHLATVKLSPRADAVILFLYFLPWKTIRFSLDISHVHLQSNFAHGMLERSLTNNAFQHHTSRNYRQIDLDM</sequence>
<comment type="caution">
    <text evidence="1">The sequence shown here is derived from an EMBL/GenBank/DDBJ whole genome shotgun (WGS) entry which is preliminary data.</text>
</comment>
<dbReference type="Proteomes" id="UP001634394">
    <property type="component" value="Unassembled WGS sequence"/>
</dbReference>
<protein>
    <submittedName>
        <fullName evidence="1">Uncharacterized protein</fullName>
    </submittedName>
</protein>